<feature type="domain" description="DAGKc" evidence="20">
    <location>
        <begin position="185"/>
        <end position="322"/>
    </location>
</feature>
<organism evidence="21">
    <name type="scientific">Cacopsylla melanoneura</name>
    <dbReference type="NCBI Taxonomy" id="428564"/>
    <lineage>
        <taxon>Eukaryota</taxon>
        <taxon>Metazoa</taxon>
        <taxon>Ecdysozoa</taxon>
        <taxon>Arthropoda</taxon>
        <taxon>Hexapoda</taxon>
        <taxon>Insecta</taxon>
        <taxon>Pterygota</taxon>
        <taxon>Neoptera</taxon>
        <taxon>Paraneoptera</taxon>
        <taxon>Hemiptera</taxon>
        <taxon>Sternorrhyncha</taxon>
        <taxon>Psylloidea</taxon>
        <taxon>Psyllidae</taxon>
        <taxon>Psyllinae</taxon>
        <taxon>Cacopsylla</taxon>
    </lineage>
</organism>
<feature type="compositionally biased region" description="Basic and acidic residues" evidence="17">
    <location>
        <begin position="1148"/>
        <end position="1165"/>
    </location>
</feature>
<evidence type="ECO:0000256" key="14">
    <source>
        <dbReference type="ARBA" id="ARBA00022840"/>
    </source>
</evidence>
<evidence type="ECO:0000256" key="7">
    <source>
        <dbReference type="ARBA" id="ARBA00022679"/>
    </source>
</evidence>
<comment type="similarity">
    <text evidence="4 15">Belongs to the eukaryotic diacylglycerol kinase family.</text>
</comment>
<dbReference type="GO" id="GO:0004143">
    <property type="term" value="F:ATP-dependent diacylglycerol kinase activity"/>
    <property type="evidence" value="ECO:0007669"/>
    <property type="project" value="UniProtKB-EC"/>
</dbReference>
<dbReference type="GO" id="GO:0046486">
    <property type="term" value="P:glycerolipid metabolic process"/>
    <property type="evidence" value="ECO:0007669"/>
    <property type="project" value="UniProtKB-ARBA"/>
</dbReference>
<feature type="region of interest" description="Disordered" evidence="17">
    <location>
        <begin position="929"/>
        <end position="971"/>
    </location>
</feature>
<feature type="region of interest" description="Disordered" evidence="17">
    <location>
        <begin position="1220"/>
        <end position="1242"/>
    </location>
</feature>
<keyword evidence="16" id="KW-0175">Coiled coil</keyword>
<keyword evidence="14 15" id="KW-0067">ATP-binding</keyword>
<dbReference type="InterPro" id="IPR054474">
    <property type="entry name" value="DGKD_4H"/>
</dbReference>
<keyword evidence="7 15" id="KW-0808">Transferase</keyword>
<evidence type="ECO:0000256" key="2">
    <source>
        <dbReference type="ARBA" id="ARBA00002064"/>
    </source>
</evidence>
<evidence type="ECO:0000256" key="3">
    <source>
        <dbReference type="ARBA" id="ARBA00004496"/>
    </source>
</evidence>
<evidence type="ECO:0000256" key="9">
    <source>
        <dbReference type="ARBA" id="ARBA00022737"/>
    </source>
</evidence>
<dbReference type="SMART" id="SM00045">
    <property type="entry name" value="DAGKa"/>
    <property type="match status" value="1"/>
</dbReference>
<dbReference type="SMART" id="SM00046">
    <property type="entry name" value="DAGKc"/>
    <property type="match status" value="1"/>
</dbReference>
<feature type="compositionally biased region" description="Basic and acidic residues" evidence="17">
    <location>
        <begin position="929"/>
        <end position="946"/>
    </location>
</feature>
<dbReference type="SMART" id="SM00454">
    <property type="entry name" value="SAM"/>
    <property type="match status" value="1"/>
</dbReference>
<dbReference type="Pfam" id="PF00536">
    <property type="entry name" value="SAM_1"/>
    <property type="match status" value="1"/>
</dbReference>
<keyword evidence="11" id="KW-0863">Zinc-finger</keyword>
<feature type="region of interest" description="Disordered" evidence="17">
    <location>
        <begin position="675"/>
        <end position="722"/>
    </location>
</feature>
<feature type="region of interest" description="Disordered" evidence="17">
    <location>
        <begin position="850"/>
        <end position="884"/>
    </location>
</feature>
<keyword evidence="5" id="KW-0963">Cytoplasm</keyword>
<dbReference type="GO" id="GO:0005524">
    <property type="term" value="F:ATP binding"/>
    <property type="evidence" value="ECO:0007669"/>
    <property type="project" value="UniProtKB-KW"/>
</dbReference>
<feature type="compositionally biased region" description="Pro residues" evidence="17">
    <location>
        <begin position="1132"/>
        <end position="1147"/>
    </location>
</feature>
<evidence type="ECO:0000256" key="4">
    <source>
        <dbReference type="ARBA" id="ARBA00009280"/>
    </source>
</evidence>
<accession>A0A8D8Q3Q8</accession>
<feature type="compositionally biased region" description="Gly residues" evidence="17">
    <location>
        <begin position="713"/>
        <end position="722"/>
    </location>
</feature>
<dbReference type="Pfam" id="PF00781">
    <property type="entry name" value="DAGK_cat"/>
    <property type="match status" value="1"/>
</dbReference>
<feature type="compositionally biased region" description="Low complexity" evidence="17">
    <location>
        <begin position="560"/>
        <end position="576"/>
    </location>
</feature>
<evidence type="ECO:0000259" key="18">
    <source>
        <dbReference type="PROSITE" id="PS50081"/>
    </source>
</evidence>
<evidence type="ECO:0000256" key="5">
    <source>
        <dbReference type="ARBA" id="ARBA00022490"/>
    </source>
</evidence>
<keyword evidence="8" id="KW-0479">Metal-binding</keyword>
<keyword evidence="12 15" id="KW-0418">Kinase</keyword>
<evidence type="ECO:0000256" key="12">
    <source>
        <dbReference type="ARBA" id="ARBA00022777"/>
    </source>
</evidence>
<dbReference type="Gene3D" id="2.60.200.40">
    <property type="match status" value="1"/>
</dbReference>
<dbReference type="GO" id="GO:0008270">
    <property type="term" value="F:zinc ion binding"/>
    <property type="evidence" value="ECO:0007669"/>
    <property type="project" value="UniProtKB-KW"/>
</dbReference>
<feature type="compositionally biased region" description="Polar residues" evidence="17">
    <location>
        <begin position="525"/>
        <end position="535"/>
    </location>
</feature>
<name>A0A8D8Q3Q8_9HEMI</name>
<keyword evidence="13" id="KW-0862">Zinc</keyword>
<dbReference type="GO" id="GO:0007200">
    <property type="term" value="P:phospholipase C-activating G protein-coupled receptor signaling pathway"/>
    <property type="evidence" value="ECO:0007669"/>
    <property type="project" value="InterPro"/>
</dbReference>
<dbReference type="EMBL" id="HBUF01057742">
    <property type="protein sequence ID" value="CAG6624639.1"/>
    <property type="molecule type" value="Transcribed_RNA"/>
</dbReference>
<dbReference type="InterPro" id="IPR016064">
    <property type="entry name" value="NAD/diacylglycerol_kinase_sf"/>
</dbReference>
<dbReference type="InterPro" id="IPR037607">
    <property type="entry name" value="DGK"/>
</dbReference>
<dbReference type="InterPro" id="IPR017438">
    <property type="entry name" value="ATP-NAD_kinase_N"/>
</dbReference>
<sequence>MEDWIAALKVTATRELYSKPGLDPHDLLRGKHAWVQASHARPTYCNVCREALSGVTSHGLSCEICKLKVHKRCVLKAINNCKWSTLASIGKDIIEDKDGNLSMPHQWMEGNLPVSAKCAVCDRTCGSVLRLQDWRCLWCKATVHTACRPNHSICCSLGPCRLSTVPPTSLHSVGGDEAWEGVRPPACSPLLVFVNSKSGDNQGVKFLRRFKQLLNPAQVFDLIGNGPGLGLRLFRHFDPFRILVCSGDGSVGWVLSEIDRLNMQKQCQIGVLPLGTGNDLARVLGWGASCDDDTHLPQLLEKYEKASTKILDRWSIMTFERSISTEDGSKITLTTTSSTTGGVNPASGDSNQSIGTYEDRVTNHLTRILVSDDNEEIIQTAKALCDVIKALSRKAAEGCSEVEGDQDFIDRCHLLKSKLDKLLQTVQSEPSDEEVEDKDKKDEPGGGGGVDVRKESISISVTSQNTVESARSDEENSGSVGGGNYVRTRKQSIKKDLLLGRANSLKKAVRHLMEHSEKSPEPPFTRSSPTPRQLNSPPPKPSHLSPPQAPEFVLGPPPSSNSSSPSSTSPKRSPVSLKVQSPGLFVDDTLLRPSLISPLPDQERRPSDLSNLALAGVDLPVPPDFADTGHDAHEEHITNSLEASLSGDTRFTYHNPSDLAAQYNGVHLAKQMETKRTNKHHPPLSRQGTLDSDPETQGGLLGPHDRAPSFGKQNGGSGGTNGGVLDGILSGLKMSAETVSEMCHIDSSETSDISPEGSVIRLKYDSNRKASLLPIEEMRPSEDVIPRRHSEDVQHLISRKASNENNTTSNTTVSYPELDNPDIEFDASNLISTSPEDISDDDFRRELNFLHDGAPGTTLPSTAGGAVTESPASGPDNGGKRPCSIAHFVEGNDIARRSIKCRHMHRIQRGDNDEDDDIVTAVLDRDRDTREHHWRDKDRRGMKREGGPSSIDEDKESRHDKDRRSPSLLDRDYPVIPTIQSSFEMQEREGDTSLSTSIATVIERERRPSMERKMVGVGLGQYLDVPCGRHVGGMEGTSLLDVVNIRINGSNGTLATTTGSSNLNLHDSFDSTDLGSDTVCRRRSFTTLSSEYEQHTTSGRYSDYEHYSLPPGGSQSGGLHRPGGVRTGGTGPPRPPSVIVDPPSPPDKPGEEGEEKKEGEGEDGGRGGGEGRGGLDIRLDGGDRRRFSYDSCRRLSAASPSMLLHSPQLSGGARRISTISTGDPTSISSPTGGVKPSTPSQSKTLPIINPLVRLPNWPNVSGSGGLISKVLLANADALCAAAVPLMDPDETLMEGFYERCVMNNYFGIGIDAQISLDFHHKREEHPEKCRSRARNYMWYGVLGSKQWLAKTYKNLEQRVQLECDGQRIPLPSLQGIVILNIPSFMGGTNFWGGTKEDEVWLAPSVDDKVLEVVAVFGTVQMAASRLINLQHHRIAQCQTIQINILGDEGVPIQVDGEAWVQPPGMIRIIHKNRMQMLCRNRALENSLKSWEEKQQRAQQRRNSQSKILPTPLADEELVILLGFIEVASSLVKSVKSLVLRHSSIEQDLYDIANTTSADLENVHPGGKLLHGLDLRPAVTQLVSSVRSLHEKTVSVLRSSSSTGGSLQLSQELETQLSTSLDAMETELNRCYLSHVDKFIHLSYEPLSTSSSSGKLLSPSSAAGVTFTAQKPSSSSHLSWLSFRRKSGDAGASSTKRHRSPSGKRDRAAAHWGVSEVSVWLESLSLGEYVETFGRNDIRGAELLTLTRRDLKDLGITKVGHVKRLLSAVKQL</sequence>
<feature type="compositionally biased region" description="Low complexity" evidence="17">
    <location>
        <begin position="803"/>
        <end position="812"/>
    </location>
</feature>
<evidence type="ECO:0000256" key="1">
    <source>
        <dbReference type="ARBA" id="ARBA00001383"/>
    </source>
</evidence>
<feature type="coiled-coil region" evidence="16">
    <location>
        <begin position="1473"/>
        <end position="1500"/>
    </location>
</feature>
<comment type="subcellular location">
    <subcellularLocation>
        <location evidence="3">Cytoplasm</location>
    </subcellularLocation>
</comment>
<feature type="compositionally biased region" description="Basic and acidic residues" evidence="17">
    <location>
        <begin position="511"/>
        <end position="520"/>
    </location>
</feature>
<dbReference type="InterPro" id="IPR000756">
    <property type="entry name" value="Diacylglycerol_kin_accessory"/>
</dbReference>
<feature type="region of interest" description="Disordered" evidence="17">
    <location>
        <begin position="786"/>
        <end position="821"/>
    </location>
</feature>
<dbReference type="SMART" id="SM00109">
    <property type="entry name" value="C1"/>
    <property type="match status" value="2"/>
</dbReference>
<dbReference type="PROSITE" id="PS50105">
    <property type="entry name" value="SAM_DOMAIN"/>
    <property type="match status" value="1"/>
</dbReference>
<dbReference type="SUPFAM" id="SSF111331">
    <property type="entry name" value="NAD kinase/diacylglycerol kinase-like"/>
    <property type="match status" value="2"/>
</dbReference>
<evidence type="ECO:0000256" key="17">
    <source>
        <dbReference type="SAM" id="MobiDB-lite"/>
    </source>
</evidence>
<dbReference type="PANTHER" id="PTHR11255:SF109">
    <property type="entry name" value="DIACYLGLYCEROL KINASE ETA"/>
    <property type="match status" value="1"/>
</dbReference>
<feature type="region of interest" description="Disordered" evidence="17">
    <location>
        <begin position="1686"/>
        <end position="1706"/>
    </location>
</feature>
<dbReference type="InterPro" id="IPR001660">
    <property type="entry name" value="SAM"/>
</dbReference>
<dbReference type="Pfam" id="PF22944">
    <property type="entry name" value="DGKD_4H"/>
    <property type="match status" value="1"/>
</dbReference>
<feature type="region of interest" description="Disordered" evidence="17">
    <location>
        <begin position="1091"/>
        <end position="1183"/>
    </location>
</feature>
<dbReference type="SUPFAM" id="SSF57889">
    <property type="entry name" value="Cysteine-rich domain"/>
    <property type="match status" value="2"/>
</dbReference>
<dbReference type="PROSITE" id="PS00479">
    <property type="entry name" value="ZF_DAG_PE_1"/>
    <property type="match status" value="2"/>
</dbReference>
<feature type="domain" description="Phorbol-ester/DAG-type" evidence="18">
    <location>
        <begin position="31"/>
        <end position="81"/>
    </location>
</feature>
<dbReference type="PANTHER" id="PTHR11255">
    <property type="entry name" value="DIACYLGLYCEROL KINASE"/>
    <property type="match status" value="1"/>
</dbReference>
<dbReference type="Gene3D" id="3.40.50.10330">
    <property type="entry name" value="Probable inorganic polyphosphate/atp-NAD kinase, domain 1"/>
    <property type="match status" value="1"/>
</dbReference>
<feature type="compositionally biased region" description="Basic and acidic residues" evidence="17">
    <location>
        <begin position="955"/>
        <end position="971"/>
    </location>
</feature>
<dbReference type="SUPFAM" id="SSF47769">
    <property type="entry name" value="SAM/Pointed domain"/>
    <property type="match status" value="1"/>
</dbReference>
<feature type="domain" description="Phorbol-ester/DAG-type" evidence="18">
    <location>
        <begin position="104"/>
        <end position="155"/>
    </location>
</feature>
<dbReference type="FunFam" id="2.60.200.40:FF:000001">
    <property type="entry name" value="Diacylglycerol kinase"/>
    <property type="match status" value="1"/>
</dbReference>
<dbReference type="GO" id="GO:0005886">
    <property type="term" value="C:plasma membrane"/>
    <property type="evidence" value="ECO:0007669"/>
    <property type="project" value="TreeGrafter"/>
</dbReference>
<dbReference type="PROSITE" id="PS50146">
    <property type="entry name" value="DAGK"/>
    <property type="match status" value="1"/>
</dbReference>
<dbReference type="PROSITE" id="PS50081">
    <property type="entry name" value="ZF_DAG_PE_2"/>
    <property type="match status" value="2"/>
</dbReference>
<evidence type="ECO:0000256" key="6">
    <source>
        <dbReference type="ARBA" id="ARBA00022553"/>
    </source>
</evidence>
<keyword evidence="9" id="KW-0677">Repeat</keyword>
<dbReference type="FunFam" id="3.30.60.20:FF:000002">
    <property type="entry name" value="Diacylglycerol kinase"/>
    <property type="match status" value="1"/>
</dbReference>
<feature type="region of interest" description="Disordered" evidence="17">
    <location>
        <begin position="510"/>
        <end position="577"/>
    </location>
</feature>
<evidence type="ECO:0000313" key="21">
    <source>
        <dbReference type="EMBL" id="CAG6624639.1"/>
    </source>
</evidence>
<dbReference type="Pfam" id="PF00609">
    <property type="entry name" value="DAGK_acc"/>
    <property type="match status" value="1"/>
</dbReference>
<protein>
    <recommendedName>
        <fullName evidence="15">Diacylglycerol kinase</fullName>
        <shortName evidence="15">DAG kinase</shortName>
        <ecNumber evidence="15">2.7.1.107</ecNumber>
    </recommendedName>
</protein>
<reference evidence="21" key="1">
    <citation type="submission" date="2021-05" db="EMBL/GenBank/DDBJ databases">
        <authorList>
            <person name="Alioto T."/>
            <person name="Alioto T."/>
            <person name="Gomez Garrido J."/>
        </authorList>
    </citation>
    <scope>NUCLEOTIDE SEQUENCE</scope>
</reference>
<feature type="domain" description="SAM" evidence="19">
    <location>
        <begin position="1711"/>
        <end position="1771"/>
    </location>
</feature>
<dbReference type="InterPro" id="IPR046349">
    <property type="entry name" value="C1-like_sf"/>
</dbReference>
<evidence type="ECO:0000256" key="11">
    <source>
        <dbReference type="ARBA" id="ARBA00022771"/>
    </source>
</evidence>
<dbReference type="EC" id="2.7.1.107" evidence="15"/>
<feature type="region of interest" description="Disordered" evidence="17">
    <location>
        <begin position="426"/>
        <end position="488"/>
    </location>
</feature>
<proteinExistence type="inferred from homology"/>
<evidence type="ECO:0000256" key="15">
    <source>
        <dbReference type="RuleBase" id="RU361128"/>
    </source>
</evidence>
<evidence type="ECO:0000256" key="16">
    <source>
        <dbReference type="SAM" id="Coils"/>
    </source>
</evidence>
<feature type="compositionally biased region" description="Basic and acidic residues" evidence="17">
    <location>
        <begin position="1173"/>
        <end position="1183"/>
    </location>
</feature>
<dbReference type="InterPro" id="IPR001206">
    <property type="entry name" value="Diacylglycerol_kinase_cat_dom"/>
</dbReference>
<dbReference type="GO" id="GO:0005737">
    <property type="term" value="C:cytoplasm"/>
    <property type="evidence" value="ECO:0007669"/>
    <property type="project" value="UniProtKB-SubCell"/>
</dbReference>
<evidence type="ECO:0000256" key="10">
    <source>
        <dbReference type="ARBA" id="ARBA00022741"/>
    </source>
</evidence>
<dbReference type="Pfam" id="PF00130">
    <property type="entry name" value="C1_1"/>
    <property type="match status" value="2"/>
</dbReference>
<evidence type="ECO:0000259" key="19">
    <source>
        <dbReference type="PROSITE" id="PS50105"/>
    </source>
</evidence>
<feature type="compositionally biased region" description="Polar residues" evidence="17">
    <location>
        <begin position="457"/>
        <end position="469"/>
    </location>
</feature>
<feature type="region of interest" description="Disordered" evidence="17">
    <location>
        <begin position="335"/>
        <end position="355"/>
    </location>
</feature>
<evidence type="ECO:0000259" key="20">
    <source>
        <dbReference type="PROSITE" id="PS50146"/>
    </source>
</evidence>
<evidence type="ECO:0000256" key="8">
    <source>
        <dbReference type="ARBA" id="ARBA00022723"/>
    </source>
</evidence>
<dbReference type="InterPro" id="IPR013761">
    <property type="entry name" value="SAM/pointed_sf"/>
</dbReference>
<comment type="function">
    <text evidence="2">Phosphorylates diacylglycerol (DAG) to generate phosphatidic acid (PA).</text>
</comment>
<dbReference type="FunFam" id="3.40.50.10330:FF:000001">
    <property type="entry name" value="Diacylglycerol kinase"/>
    <property type="match status" value="1"/>
</dbReference>
<dbReference type="InterPro" id="IPR002219">
    <property type="entry name" value="PKC_DAG/PE"/>
</dbReference>
<keyword evidence="10 15" id="KW-0547">Nucleotide-binding</keyword>
<evidence type="ECO:0000256" key="13">
    <source>
        <dbReference type="ARBA" id="ARBA00022833"/>
    </source>
</evidence>
<feature type="compositionally biased region" description="Polar residues" evidence="17">
    <location>
        <begin position="1091"/>
        <end position="1100"/>
    </location>
</feature>
<comment type="catalytic activity">
    <reaction evidence="1 15">
        <text>a 1,2-diacyl-sn-glycerol + ATP = a 1,2-diacyl-sn-glycero-3-phosphate + ADP + H(+)</text>
        <dbReference type="Rhea" id="RHEA:10272"/>
        <dbReference type="ChEBI" id="CHEBI:15378"/>
        <dbReference type="ChEBI" id="CHEBI:17815"/>
        <dbReference type="ChEBI" id="CHEBI:30616"/>
        <dbReference type="ChEBI" id="CHEBI:58608"/>
        <dbReference type="ChEBI" id="CHEBI:456216"/>
        <dbReference type="EC" id="2.7.1.107"/>
    </reaction>
</comment>
<dbReference type="Gene3D" id="1.10.150.50">
    <property type="entry name" value="Transcription Factor, Ets-1"/>
    <property type="match status" value="1"/>
</dbReference>
<feature type="compositionally biased region" description="Low complexity" evidence="17">
    <location>
        <begin position="1108"/>
        <end position="1124"/>
    </location>
</feature>
<keyword evidence="6" id="KW-0597">Phosphoprotein</keyword>
<dbReference type="Gene3D" id="3.30.60.20">
    <property type="match status" value="2"/>
</dbReference>